<dbReference type="AlphaFoldDB" id="A0A0R2NKG4"/>
<dbReference type="EMBL" id="AYGX02000155">
    <property type="protein sequence ID" value="KRO25083.1"/>
    <property type="molecule type" value="Genomic_DNA"/>
</dbReference>
<dbReference type="InterPro" id="IPR026588">
    <property type="entry name" value="Choice_anch_A"/>
</dbReference>
<evidence type="ECO:0000313" key="1">
    <source>
        <dbReference type="EMBL" id="KRO25083.1"/>
    </source>
</evidence>
<evidence type="ECO:0000313" key="2">
    <source>
        <dbReference type="Proteomes" id="UP000050920"/>
    </source>
</evidence>
<name>A0A0R2NKG4_9LACO</name>
<protein>
    <submittedName>
        <fullName evidence="1">Cell surface protein</fullName>
    </submittedName>
</protein>
<dbReference type="NCBIfam" id="TIGR04215">
    <property type="entry name" value="choice_anch_A"/>
    <property type="match status" value="1"/>
</dbReference>
<comment type="caution">
    <text evidence="1">The sequence shown here is derived from an EMBL/GenBank/DDBJ whole genome shotgun (WGS) entry which is preliminary data.</text>
</comment>
<organism evidence="1 2">
    <name type="scientific">Lactiplantibacillus fabifermentans DSM 21115</name>
    <dbReference type="NCBI Taxonomy" id="1413187"/>
    <lineage>
        <taxon>Bacteria</taxon>
        <taxon>Bacillati</taxon>
        <taxon>Bacillota</taxon>
        <taxon>Bacilli</taxon>
        <taxon>Lactobacillales</taxon>
        <taxon>Lactobacillaceae</taxon>
        <taxon>Lactiplantibacillus</taxon>
    </lineage>
</organism>
<gene>
    <name evidence="1" type="ORF">DY78_GL001440</name>
</gene>
<dbReference type="Proteomes" id="UP000050920">
    <property type="component" value="Unassembled WGS sequence"/>
</dbReference>
<accession>A0A0R2NKG4</accession>
<sequence>MLIFMACFFGIVINQPVPGHATAISSANTTTMTVADQSQFIDTAIKLNTADYLATYSQQHGPAATVAMTQAWLQTYRLMALTGINLLNTEFTGSVATFSGGLTSTNGRATIQNGTDSTWGSIINGGVAIENNHLIFDQVNLLTDQLLENQAMDYQNPRPTGNGAIDGLETGQQTQAETLSPIAIQQAMQAIADYYNGMIAGQTAFDVAGAYGNFNKTMIGQAGTLDAGVADGKHYYIVNIDASHLPNLQTTGFDDNDVLIYNDVSKSDTVTLSGGFTANGGQIIWNFPTATKINNTTKITGRILAPNGILLTNQNVDGANVMQYGSGYSNSAHAAIVAKPKMTYPVGETIKDDPLSYLQLIVTSAGKVVQPRMIFKSCMPMAS</sequence>
<keyword evidence="2" id="KW-1185">Reference proteome</keyword>
<reference evidence="1 2" key="1">
    <citation type="journal article" date="2015" name="Genome Announc.">
        <title>Expanding the biotechnology potential of lactobacilli through comparative genomics of 213 strains and associated genera.</title>
        <authorList>
            <person name="Sun Z."/>
            <person name="Harris H.M."/>
            <person name="McCann A."/>
            <person name="Guo C."/>
            <person name="Argimon S."/>
            <person name="Zhang W."/>
            <person name="Yang X."/>
            <person name="Jeffery I.B."/>
            <person name="Cooney J.C."/>
            <person name="Kagawa T.F."/>
            <person name="Liu W."/>
            <person name="Song Y."/>
            <person name="Salvetti E."/>
            <person name="Wrobel A."/>
            <person name="Rasinkangas P."/>
            <person name="Parkhill J."/>
            <person name="Rea M.C."/>
            <person name="O'Sullivan O."/>
            <person name="Ritari J."/>
            <person name="Douillard F.P."/>
            <person name="Paul Ross R."/>
            <person name="Yang R."/>
            <person name="Briner A.E."/>
            <person name="Felis G.E."/>
            <person name="de Vos W.M."/>
            <person name="Barrangou R."/>
            <person name="Klaenhammer T.R."/>
            <person name="Caufield P.W."/>
            <person name="Cui Y."/>
            <person name="Zhang H."/>
            <person name="O'Toole P.W."/>
        </authorList>
    </citation>
    <scope>NUCLEOTIDE SEQUENCE [LARGE SCALE GENOMIC DNA]</scope>
    <source>
        <strain evidence="1 2">DSM 21115</strain>
    </source>
</reference>
<proteinExistence type="predicted"/>